<evidence type="ECO:0000256" key="1">
    <source>
        <dbReference type="SAM" id="MobiDB-lite"/>
    </source>
</evidence>
<feature type="transmembrane region" description="Helical" evidence="2">
    <location>
        <begin position="88"/>
        <end position="109"/>
    </location>
</feature>
<keyword evidence="2" id="KW-0812">Transmembrane</keyword>
<gene>
    <name evidence="3" type="ORF">UFOPK2373_00171</name>
</gene>
<sequence length="182" mass="20664">MSDQDKESVTKSSGKGRPTPTRKEREAANLKPLVGNKSKEAMVAARAKQREDRLKVRQAMLSGEEKYLLGRDRGPQRRLARDVIDNRYTLIEGLMPLMVLFLLITSATSDSVKNIITLVMIIALITVTIEVSLLHRIIKSRIKEKLGADTKIQKGTWFYVFTRGMQPRPLRIPKPGPRRKTK</sequence>
<reference evidence="3" key="1">
    <citation type="submission" date="2020-05" db="EMBL/GenBank/DDBJ databases">
        <authorList>
            <person name="Chiriac C."/>
            <person name="Salcher M."/>
            <person name="Ghai R."/>
            <person name="Kavagutti S V."/>
        </authorList>
    </citation>
    <scope>NUCLEOTIDE SEQUENCE</scope>
</reference>
<accession>A0A6J6MZT7</accession>
<dbReference type="EMBL" id="CAEZXL010000014">
    <property type="protein sequence ID" value="CAB4679850.1"/>
    <property type="molecule type" value="Genomic_DNA"/>
</dbReference>
<proteinExistence type="predicted"/>
<keyword evidence="2" id="KW-1133">Transmembrane helix</keyword>
<dbReference type="AlphaFoldDB" id="A0A6J6MZT7"/>
<protein>
    <submittedName>
        <fullName evidence="3">Unannotated protein</fullName>
    </submittedName>
</protein>
<evidence type="ECO:0000256" key="2">
    <source>
        <dbReference type="SAM" id="Phobius"/>
    </source>
</evidence>
<feature type="region of interest" description="Disordered" evidence="1">
    <location>
        <begin position="1"/>
        <end position="30"/>
    </location>
</feature>
<name>A0A6J6MZT7_9ZZZZ</name>
<feature type="transmembrane region" description="Helical" evidence="2">
    <location>
        <begin position="115"/>
        <end position="135"/>
    </location>
</feature>
<dbReference type="Pfam" id="PF11241">
    <property type="entry name" value="DUF3043"/>
    <property type="match status" value="1"/>
</dbReference>
<keyword evidence="2" id="KW-0472">Membrane</keyword>
<organism evidence="3">
    <name type="scientific">freshwater metagenome</name>
    <dbReference type="NCBI Taxonomy" id="449393"/>
    <lineage>
        <taxon>unclassified sequences</taxon>
        <taxon>metagenomes</taxon>
        <taxon>ecological metagenomes</taxon>
    </lineage>
</organism>
<dbReference type="InterPro" id="IPR021403">
    <property type="entry name" value="DUF3043"/>
</dbReference>
<evidence type="ECO:0000313" key="3">
    <source>
        <dbReference type="EMBL" id="CAB4679850.1"/>
    </source>
</evidence>